<organism evidence="1 2">
    <name type="scientific">Deinococcus cavernae</name>
    <dbReference type="NCBI Taxonomy" id="2320857"/>
    <lineage>
        <taxon>Bacteria</taxon>
        <taxon>Thermotogati</taxon>
        <taxon>Deinococcota</taxon>
        <taxon>Deinococci</taxon>
        <taxon>Deinococcales</taxon>
        <taxon>Deinococcaceae</taxon>
        <taxon>Deinococcus</taxon>
    </lineage>
</organism>
<dbReference type="Pfam" id="PF13238">
    <property type="entry name" value="AAA_18"/>
    <property type="match status" value="1"/>
</dbReference>
<protein>
    <recommendedName>
        <fullName evidence="3">AAA family ATPase</fullName>
    </recommendedName>
</protein>
<proteinExistence type="predicted"/>
<dbReference type="OrthoDB" id="193997at2"/>
<keyword evidence="2" id="KW-1185">Reference proteome</keyword>
<dbReference type="RefSeq" id="WP_119765729.1">
    <property type="nucleotide sequence ID" value="NZ_QYUJ01000014.1"/>
</dbReference>
<gene>
    <name evidence="1" type="ORF">D3875_17245</name>
</gene>
<evidence type="ECO:0000313" key="1">
    <source>
        <dbReference type="EMBL" id="RJF73028.1"/>
    </source>
</evidence>
<dbReference type="EMBL" id="QYUJ01000014">
    <property type="protein sequence ID" value="RJF73028.1"/>
    <property type="molecule type" value="Genomic_DNA"/>
</dbReference>
<name>A0A418VA82_9DEIO</name>
<dbReference type="InterPro" id="IPR027417">
    <property type="entry name" value="P-loop_NTPase"/>
</dbReference>
<dbReference type="Proteomes" id="UP000286287">
    <property type="component" value="Unassembled WGS sequence"/>
</dbReference>
<reference evidence="1 2" key="1">
    <citation type="submission" date="2018-09" db="EMBL/GenBank/DDBJ databases">
        <authorList>
            <person name="Zhu H."/>
        </authorList>
    </citation>
    <scope>NUCLEOTIDE SEQUENCE [LARGE SCALE GENOMIC DNA]</scope>
    <source>
        <strain evidence="1 2">K2S05-167</strain>
    </source>
</reference>
<dbReference type="AlphaFoldDB" id="A0A418VA82"/>
<evidence type="ECO:0000313" key="2">
    <source>
        <dbReference type="Proteomes" id="UP000286287"/>
    </source>
</evidence>
<sequence>MSHLYYLIGPPGSGKRTVGKELCRLTGAVLIDNHLINDPIFSAWGSDGNTSPPPEIWALTGQVRSAVMQAVELAPAGQAHVFTNYLANNEQEWQAYHALEALAGRRKVKFVPVWLTCPTSELEDRMAAPERRERLKLNDATRLREVLAEHGILPPPEGAFTLDTSLLSPAQAAREILKVTQGRA</sequence>
<comment type="caution">
    <text evidence="1">The sequence shown here is derived from an EMBL/GenBank/DDBJ whole genome shotgun (WGS) entry which is preliminary data.</text>
</comment>
<evidence type="ECO:0008006" key="3">
    <source>
        <dbReference type="Google" id="ProtNLM"/>
    </source>
</evidence>
<dbReference type="SUPFAM" id="SSF52540">
    <property type="entry name" value="P-loop containing nucleoside triphosphate hydrolases"/>
    <property type="match status" value="1"/>
</dbReference>
<dbReference type="Gene3D" id="3.40.50.300">
    <property type="entry name" value="P-loop containing nucleotide triphosphate hydrolases"/>
    <property type="match status" value="1"/>
</dbReference>
<accession>A0A418VA82</accession>